<dbReference type="Pfam" id="PF01408">
    <property type="entry name" value="GFO_IDH_MocA"/>
    <property type="match status" value="1"/>
</dbReference>
<protein>
    <recommendedName>
        <fullName evidence="5">Gfo/Idh/MocA family oxidoreductase</fullName>
    </recommendedName>
</protein>
<dbReference type="GO" id="GO:0000166">
    <property type="term" value="F:nucleotide binding"/>
    <property type="evidence" value="ECO:0007669"/>
    <property type="project" value="InterPro"/>
</dbReference>
<evidence type="ECO:0000313" key="4">
    <source>
        <dbReference type="Proteomes" id="UP000279422"/>
    </source>
</evidence>
<dbReference type="InterPro" id="IPR000683">
    <property type="entry name" value="Gfo/Idh/MocA-like_OxRdtase_N"/>
</dbReference>
<dbReference type="SUPFAM" id="SSF55347">
    <property type="entry name" value="Glyceraldehyde-3-phosphate dehydrogenase-like, C-terminal domain"/>
    <property type="match status" value="1"/>
</dbReference>
<dbReference type="SUPFAM" id="SSF51735">
    <property type="entry name" value="NAD(P)-binding Rossmann-fold domains"/>
    <property type="match status" value="1"/>
</dbReference>
<name>A0A497E6J5_UNCAE</name>
<dbReference type="Gene3D" id="3.30.360.10">
    <property type="entry name" value="Dihydrodipicolinate Reductase, domain 2"/>
    <property type="match status" value="1"/>
</dbReference>
<evidence type="ECO:0000313" key="3">
    <source>
        <dbReference type="EMBL" id="RLE10770.1"/>
    </source>
</evidence>
<dbReference type="PANTHER" id="PTHR43377:SF1">
    <property type="entry name" value="BILIVERDIN REDUCTASE A"/>
    <property type="match status" value="1"/>
</dbReference>
<feature type="domain" description="GFO/IDH/MocA-like oxidoreductase" evidence="2">
    <location>
        <begin position="143"/>
        <end position="272"/>
    </location>
</feature>
<dbReference type="AlphaFoldDB" id="A0A497E6J5"/>
<comment type="caution">
    <text evidence="3">The sequence shown here is derived from an EMBL/GenBank/DDBJ whole genome shotgun (WGS) entry which is preliminary data.</text>
</comment>
<dbReference type="Proteomes" id="UP000279422">
    <property type="component" value="Unassembled WGS sequence"/>
</dbReference>
<evidence type="ECO:0008006" key="5">
    <source>
        <dbReference type="Google" id="ProtNLM"/>
    </source>
</evidence>
<dbReference type="InterPro" id="IPR055170">
    <property type="entry name" value="GFO_IDH_MocA-like_dom"/>
</dbReference>
<dbReference type="InterPro" id="IPR036291">
    <property type="entry name" value="NAD(P)-bd_dom_sf"/>
</dbReference>
<sequence length="374" mass="41778">MAEKVKLAFIGCGGMARFHLKGLKDLKEEGNELFSIEAVCDVEEQRAKSFSKEVSGLFGNQPLVYTDPEELLKRKDIEAVSICTTHITHYPLAKEAIKAGKHIMIEKPLAITLSEGRKIVELVERSGLVFAVAENYRRIPLNRAIKRMLEEKLIGEIYFFLYQWAGVGDKIFCGTPWRHRRSESGGGCMFDNGVHDSDLMQYWFGEVDEVYGTIKTYIPIREEKSLRVEATNEDFGAAIISFKSGVSGSWMGSWAANKGFHFVEIVGSRGTYYGERGVELKSGQVISKEELVKKYASDVRENSVASEYEDFFRAIATGKGPETDALVGLKAMALSYALYESAELGKPVKFDDVLEGRIANFEKKVVAAIESRLS</sequence>
<dbReference type="Gene3D" id="3.40.50.720">
    <property type="entry name" value="NAD(P)-binding Rossmann-like Domain"/>
    <property type="match status" value="1"/>
</dbReference>
<dbReference type="InterPro" id="IPR051450">
    <property type="entry name" value="Gfo/Idh/MocA_Oxidoreductases"/>
</dbReference>
<feature type="domain" description="Gfo/Idh/MocA-like oxidoreductase N-terminal" evidence="1">
    <location>
        <begin position="6"/>
        <end position="133"/>
    </location>
</feature>
<gene>
    <name evidence="3" type="ORF">DRJ00_00320</name>
</gene>
<accession>A0A497E6J5</accession>
<dbReference type="EMBL" id="QMPZ01000002">
    <property type="protein sequence ID" value="RLE10770.1"/>
    <property type="molecule type" value="Genomic_DNA"/>
</dbReference>
<dbReference type="PANTHER" id="PTHR43377">
    <property type="entry name" value="BILIVERDIN REDUCTASE A"/>
    <property type="match status" value="1"/>
</dbReference>
<evidence type="ECO:0000259" key="2">
    <source>
        <dbReference type="Pfam" id="PF22725"/>
    </source>
</evidence>
<evidence type="ECO:0000259" key="1">
    <source>
        <dbReference type="Pfam" id="PF01408"/>
    </source>
</evidence>
<dbReference type="Pfam" id="PF22725">
    <property type="entry name" value="GFO_IDH_MocA_C3"/>
    <property type="match status" value="1"/>
</dbReference>
<organism evidence="3 4">
    <name type="scientific">Aerophobetes bacterium</name>
    <dbReference type="NCBI Taxonomy" id="2030807"/>
    <lineage>
        <taxon>Bacteria</taxon>
        <taxon>Candidatus Aerophobota</taxon>
    </lineage>
</organism>
<proteinExistence type="predicted"/>
<reference evidence="3 4" key="1">
    <citation type="submission" date="2018-06" db="EMBL/GenBank/DDBJ databases">
        <title>Extensive metabolic versatility and redundancy in microbially diverse, dynamic hydrothermal sediments.</title>
        <authorList>
            <person name="Dombrowski N."/>
            <person name="Teske A."/>
            <person name="Baker B.J."/>
        </authorList>
    </citation>
    <scope>NUCLEOTIDE SEQUENCE [LARGE SCALE GENOMIC DNA]</scope>
    <source>
        <strain evidence="3">B47_G16</strain>
    </source>
</reference>